<keyword evidence="2" id="KW-1185">Reference proteome</keyword>
<organism evidence="1 2">
    <name type="scientific">Schizosaccharomyces osmophilus</name>
    <dbReference type="NCBI Taxonomy" id="2545709"/>
    <lineage>
        <taxon>Eukaryota</taxon>
        <taxon>Fungi</taxon>
        <taxon>Dikarya</taxon>
        <taxon>Ascomycota</taxon>
        <taxon>Taphrinomycotina</taxon>
        <taxon>Schizosaccharomycetes</taxon>
        <taxon>Schizosaccharomycetales</taxon>
        <taxon>Schizosaccharomycetaceae</taxon>
        <taxon>Schizosaccharomyces</taxon>
    </lineage>
</organism>
<evidence type="ECO:0000313" key="2">
    <source>
        <dbReference type="Proteomes" id="UP001212411"/>
    </source>
</evidence>
<dbReference type="EMBL" id="CP115611">
    <property type="protein sequence ID" value="WBW72638.1"/>
    <property type="molecule type" value="Genomic_DNA"/>
</dbReference>
<name>A0AAE9WDD7_9SCHI</name>
<dbReference type="Proteomes" id="UP001212411">
    <property type="component" value="Chromosome 1"/>
</dbReference>
<sequence>MFPEEWKAKSFLEVGLDYQKKDSNLNNKFQNALQLMDFADHTNEPILLVIADYLIWFNYQNVSLKENPFLAHLFHTWSHTSCLGRQYLLANILSGRIKQSSSNLVSILTISPIELVYSTTKEDVLEENSIVDEGDLQQWLEQQELLPEKTSSNSTAAIWLTGTDRALTSNEVQSFLQSQPRFSDSDVPTVKQMETFILLNLSYASDIFSNLIYRSEPNSNQRFLKNLTSLSITVSNIEVLIQMLLHNSTLASSMTSSGSFMYELLSSFTSQISNCDLFEKERIAHIGSSFFLKALDVPVIKNILMFDLYFDLQSFCMTALPQSTALFQKLKAIK</sequence>
<reference evidence="1 2" key="1">
    <citation type="journal article" date="2023" name="G3 (Bethesda)">
        <title>A high-quality reference genome for the fission yeast Schizosaccharomyces osmophilus.</title>
        <authorList>
            <person name="Jia G.S."/>
            <person name="Zhang W.C."/>
            <person name="Liang Y."/>
            <person name="Liu X.H."/>
            <person name="Rhind N."/>
            <person name="Pidoux A."/>
            <person name="Brysch-Herzberg M."/>
            <person name="Du L.L."/>
        </authorList>
    </citation>
    <scope>NUCLEOTIDE SEQUENCE [LARGE SCALE GENOMIC DNA]</scope>
    <source>
        <strain evidence="1 2">CBS 15793</strain>
    </source>
</reference>
<proteinExistence type="predicted"/>
<dbReference type="RefSeq" id="XP_056036881.1">
    <property type="nucleotide sequence ID" value="XM_056180789.1"/>
</dbReference>
<protein>
    <submittedName>
        <fullName evidence="1">CCR4-Not complex subunit 11</fullName>
    </submittedName>
</protein>
<accession>A0AAE9WDD7</accession>
<evidence type="ECO:0000313" key="1">
    <source>
        <dbReference type="EMBL" id="WBW72638.1"/>
    </source>
</evidence>
<dbReference type="AlphaFoldDB" id="A0AAE9WDD7"/>
<dbReference type="KEGG" id="som:SOMG_01996"/>
<dbReference type="GeneID" id="80875478"/>
<gene>
    <name evidence="1" type="primary">not11</name>
    <name evidence="1" type="ORF">SOMG_01996</name>
</gene>